<dbReference type="GeneID" id="25563149"/>
<evidence type="ECO:0000256" key="4">
    <source>
        <dbReference type="SAM" id="MobiDB-lite"/>
    </source>
</evidence>
<dbReference type="eggNOG" id="ENOG502QQ2B">
    <property type="taxonomic scope" value="Eukaryota"/>
</dbReference>
<organism evidence="7 8">
    <name type="scientific">Thecamonas trahens ATCC 50062</name>
    <dbReference type="NCBI Taxonomy" id="461836"/>
    <lineage>
        <taxon>Eukaryota</taxon>
        <taxon>Apusozoa</taxon>
        <taxon>Apusomonadida</taxon>
        <taxon>Apusomonadidae</taxon>
        <taxon>Thecamonas</taxon>
    </lineage>
</organism>
<feature type="coiled-coil region" evidence="3">
    <location>
        <begin position="185"/>
        <end position="227"/>
    </location>
</feature>
<feature type="domain" description="Dynein regulatory complex protein 1/2 N-terminal" evidence="5">
    <location>
        <begin position="99"/>
        <end position="199"/>
    </location>
</feature>
<dbReference type="OMA" id="LDFMMAR"/>
<dbReference type="GO" id="GO:0003352">
    <property type="term" value="P:regulation of cilium movement"/>
    <property type="evidence" value="ECO:0007669"/>
    <property type="project" value="TreeGrafter"/>
</dbReference>
<dbReference type="STRING" id="461836.A0A0L0D491"/>
<dbReference type="AlphaFoldDB" id="A0A0L0D491"/>
<evidence type="ECO:0000259" key="5">
    <source>
        <dbReference type="Pfam" id="PF14772"/>
    </source>
</evidence>
<evidence type="ECO:0000256" key="2">
    <source>
        <dbReference type="ARBA" id="ARBA00023054"/>
    </source>
</evidence>
<dbReference type="InterPro" id="IPR039505">
    <property type="entry name" value="DRC1/2_N"/>
</dbReference>
<feature type="compositionally biased region" description="Gly residues" evidence="4">
    <location>
        <begin position="468"/>
        <end position="486"/>
    </location>
</feature>
<dbReference type="Pfam" id="PF14772">
    <property type="entry name" value="NYD-SP28"/>
    <property type="match status" value="1"/>
</dbReference>
<dbReference type="Pfam" id="PF14775">
    <property type="entry name" value="NYD-SP28_assoc"/>
    <property type="match status" value="1"/>
</dbReference>
<evidence type="ECO:0000256" key="3">
    <source>
        <dbReference type="SAM" id="Coils"/>
    </source>
</evidence>
<dbReference type="InterPro" id="IPR029440">
    <property type="entry name" value="DRC1_C"/>
</dbReference>
<sequence>MADDGGAESQPLMSIEDINKALESEDQTERIRARTARIEQRILRRKQKTQGKANVQFTTAQAQEREWDTQAKAQLRASRKALDALITASQRTVTDIRVEGDYHEASVRVEQGGKKEDRLFQLNELRQASSEANAAISLNWASLREHDVPQSLLAALMEQKARCDDVIAAKDNVVAGLTAELEAKDEEYVAELKRQAEKIDELLNRMAESFKELQAAYDAQLAQLEETFETELAELHASNSAEVKVLMEKRAKMEEKFMHDRLALLKANQDEVEELQRQQGEGINIVTIRLQTSVQVLRQQLEEMRATYALNSQKLEYNIKILDRREFENNLTISQQKRKINSLGDQVAALRAKYEKQDKEYRYQNQKLTNDYKRITDQYKELQRKFKHFQLADAKKFKEVWDMNEEVVAEYIGKTLQADAIIFEQQLGLKWEPPAQDLFTIREQALPIDAEGHPVIPVAEREAAGEAGPLGGRTGSGSMAGGGSGAAPGSSGRVSVLAHDGSSGIARAILDMLCDEAGFLVEEKVQAMLDPLPRDEQNLLMINSIFKALKVESRAEIDKLLSYFVTSPEAFAVGGLSPSAQGLVASSATIHPNDIIPALRRFVQDHNRDLDLSRQSTKRSTSLMFMREQKAVARRLEREYWEKLSGIISDKTYRVWQALYKGLTAYHEVLEQRAELLDETDAIRQQNYELKKLLNMYVNQGVNDELYVPPYATRGFLDPDAGPGSQAAA</sequence>
<protein>
    <submittedName>
        <fullName evidence="7">UPF0407 protein C2orf39</fullName>
    </submittedName>
</protein>
<dbReference type="GO" id="GO:0005858">
    <property type="term" value="C:axonemal dynein complex"/>
    <property type="evidence" value="ECO:0007669"/>
    <property type="project" value="InterPro"/>
</dbReference>
<dbReference type="RefSeq" id="XP_013759905.1">
    <property type="nucleotide sequence ID" value="XM_013904451.1"/>
</dbReference>
<evidence type="ECO:0000259" key="6">
    <source>
        <dbReference type="Pfam" id="PF14775"/>
    </source>
</evidence>
<dbReference type="PANTHER" id="PTHR21625">
    <property type="entry name" value="NYD-SP28 PROTEIN"/>
    <property type="match status" value="1"/>
</dbReference>
<dbReference type="OrthoDB" id="10260459at2759"/>
<dbReference type="PANTHER" id="PTHR21625:SF1">
    <property type="entry name" value="DYNEIN REGULATORY COMPLEX PROTEIN 1"/>
    <property type="match status" value="1"/>
</dbReference>
<dbReference type="GO" id="GO:0070286">
    <property type="term" value="P:axonemal dynein complex assembly"/>
    <property type="evidence" value="ECO:0007669"/>
    <property type="project" value="InterPro"/>
</dbReference>
<keyword evidence="2 3" id="KW-0175">Coiled coil</keyword>
<dbReference type="EMBL" id="GL349445">
    <property type="protein sequence ID" value="KNC47129.1"/>
    <property type="molecule type" value="Genomic_DNA"/>
</dbReference>
<keyword evidence="8" id="KW-1185">Reference proteome</keyword>
<name>A0A0L0D491_THETB</name>
<evidence type="ECO:0000256" key="1">
    <source>
        <dbReference type="ARBA" id="ARBA00009688"/>
    </source>
</evidence>
<feature type="region of interest" description="Disordered" evidence="4">
    <location>
        <begin position="464"/>
        <end position="493"/>
    </location>
</feature>
<accession>A0A0L0D491</accession>
<reference evidence="7 8" key="1">
    <citation type="submission" date="2010-05" db="EMBL/GenBank/DDBJ databases">
        <title>The Genome Sequence of Thecamonas trahens ATCC 50062.</title>
        <authorList>
            <consortium name="The Broad Institute Genome Sequencing Platform"/>
            <person name="Russ C."/>
            <person name="Cuomo C."/>
            <person name="Shea T."/>
            <person name="Young S.K."/>
            <person name="Zeng Q."/>
            <person name="Koehrsen M."/>
            <person name="Haas B."/>
            <person name="Borodovsky M."/>
            <person name="Guigo R."/>
            <person name="Alvarado L."/>
            <person name="Berlin A."/>
            <person name="Bochicchio J."/>
            <person name="Borenstein D."/>
            <person name="Chapman S."/>
            <person name="Chen Z."/>
            <person name="Freedman E."/>
            <person name="Gellesch M."/>
            <person name="Goldberg J."/>
            <person name="Griggs A."/>
            <person name="Gujja S."/>
            <person name="Heilman E."/>
            <person name="Heiman D."/>
            <person name="Hepburn T."/>
            <person name="Howarth C."/>
            <person name="Jen D."/>
            <person name="Larson L."/>
            <person name="Mehta T."/>
            <person name="Park D."/>
            <person name="Pearson M."/>
            <person name="Roberts A."/>
            <person name="Saif S."/>
            <person name="Shenoy N."/>
            <person name="Sisk P."/>
            <person name="Stolte C."/>
            <person name="Sykes S."/>
            <person name="Thomson T."/>
            <person name="Walk T."/>
            <person name="White J."/>
            <person name="Yandava C."/>
            <person name="Burger G."/>
            <person name="Gray M.W."/>
            <person name="Holland P.W.H."/>
            <person name="King N."/>
            <person name="Lang F.B.F."/>
            <person name="Roger A.J."/>
            <person name="Ruiz-Trillo I."/>
            <person name="Lander E."/>
            <person name="Nusbaum C."/>
        </authorList>
    </citation>
    <scope>NUCLEOTIDE SEQUENCE [LARGE SCALE GENOMIC DNA]</scope>
    <source>
        <strain evidence="7 8">ATCC 50062</strain>
    </source>
</reference>
<dbReference type="InterPro" id="IPR039750">
    <property type="entry name" value="DRC1/DRC2"/>
</dbReference>
<evidence type="ECO:0000313" key="7">
    <source>
        <dbReference type="EMBL" id="KNC47129.1"/>
    </source>
</evidence>
<gene>
    <name evidence="7" type="ORF">AMSG_03558</name>
</gene>
<proteinExistence type="inferred from homology"/>
<comment type="similarity">
    <text evidence="1">Belongs to the DRC1 family.</text>
</comment>
<dbReference type="Proteomes" id="UP000054408">
    <property type="component" value="Unassembled WGS sequence"/>
</dbReference>
<dbReference type="GO" id="GO:0060285">
    <property type="term" value="P:cilium-dependent cell motility"/>
    <property type="evidence" value="ECO:0007669"/>
    <property type="project" value="TreeGrafter"/>
</dbReference>
<feature type="domain" description="Dynein regulatory complex protein 1 C-terminal" evidence="6">
    <location>
        <begin position="639"/>
        <end position="698"/>
    </location>
</feature>
<feature type="coiled-coil region" evidence="3">
    <location>
        <begin position="333"/>
        <end position="392"/>
    </location>
</feature>
<evidence type="ECO:0000313" key="8">
    <source>
        <dbReference type="Proteomes" id="UP000054408"/>
    </source>
</evidence>